<dbReference type="InterPro" id="IPR014752">
    <property type="entry name" value="Arrestin-like_C"/>
</dbReference>
<dbReference type="Proteomes" id="UP000749646">
    <property type="component" value="Unassembled WGS sequence"/>
</dbReference>
<accession>A0A9P6MIF6</accession>
<name>A0A9P6MIF6_9FUNG</name>
<gene>
    <name evidence="2" type="ORF">BGZ65_002088</name>
</gene>
<reference evidence="2" key="1">
    <citation type="journal article" date="2020" name="Fungal Divers.">
        <title>Resolving the Mortierellaceae phylogeny through synthesis of multi-gene phylogenetics and phylogenomics.</title>
        <authorList>
            <person name="Vandepol N."/>
            <person name="Liber J."/>
            <person name="Desiro A."/>
            <person name="Na H."/>
            <person name="Kennedy M."/>
            <person name="Barry K."/>
            <person name="Grigoriev I.V."/>
            <person name="Miller A.N."/>
            <person name="O'Donnell K."/>
            <person name="Stajich J.E."/>
            <person name="Bonito G."/>
        </authorList>
    </citation>
    <scope>NUCLEOTIDE SEQUENCE</scope>
    <source>
        <strain evidence="2">MES-2147</strain>
    </source>
</reference>
<dbReference type="OrthoDB" id="2333384at2759"/>
<evidence type="ECO:0000313" key="2">
    <source>
        <dbReference type="EMBL" id="KAG0003055.1"/>
    </source>
</evidence>
<organism evidence="2 3">
    <name type="scientific">Modicella reniformis</name>
    <dbReference type="NCBI Taxonomy" id="1440133"/>
    <lineage>
        <taxon>Eukaryota</taxon>
        <taxon>Fungi</taxon>
        <taxon>Fungi incertae sedis</taxon>
        <taxon>Mucoromycota</taxon>
        <taxon>Mortierellomycotina</taxon>
        <taxon>Mortierellomycetes</taxon>
        <taxon>Mortierellales</taxon>
        <taxon>Mortierellaceae</taxon>
        <taxon>Modicella</taxon>
    </lineage>
</organism>
<feature type="compositionally biased region" description="Basic and acidic residues" evidence="1">
    <location>
        <begin position="339"/>
        <end position="356"/>
    </location>
</feature>
<feature type="compositionally biased region" description="Low complexity" evidence="1">
    <location>
        <begin position="323"/>
        <end position="338"/>
    </location>
</feature>
<sequence>MAILDFCKDNDKSISLHFHSPELGPEGQPLYFSTPEKPAVIRGHVEFRTVKQTNGGDIVLSFEARSESKWIGVTRYNFEVKLDPNLPPSVEGRRGWFHYRFKAHLHRDFPRRDMAAKQLVWVYSSSLRADEQLQPKIYNSIANNMVSLTCTLPSSVLYQGQEVPLTVVFEPFRENSVYCDQELIVESAVVKLKQYTTLSERRKIKNKSFGSARRNEKKVIFNLPVVAEEWPQTSRGFSKTIMIDLPGARQLAASIETEPVVKYHCLKLIMKVRTKTMTQKEAKEVRVEMDVKITSPRPEHIKNMASHTMDPPPYHVADNDDNASQPPSFSEASSSPRASAEERSPWPVDIKHASGL</sequence>
<dbReference type="Gene3D" id="2.60.40.640">
    <property type="match status" value="1"/>
</dbReference>
<proteinExistence type="predicted"/>
<dbReference type="AlphaFoldDB" id="A0A9P6MIF6"/>
<comment type="caution">
    <text evidence="2">The sequence shown here is derived from an EMBL/GenBank/DDBJ whole genome shotgun (WGS) entry which is preliminary data.</text>
</comment>
<keyword evidence="3" id="KW-1185">Reference proteome</keyword>
<protein>
    <recommendedName>
        <fullName evidence="4">Arrestin C-terminal-like domain-containing protein</fullName>
    </recommendedName>
</protein>
<evidence type="ECO:0008006" key="4">
    <source>
        <dbReference type="Google" id="ProtNLM"/>
    </source>
</evidence>
<evidence type="ECO:0000313" key="3">
    <source>
        <dbReference type="Proteomes" id="UP000749646"/>
    </source>
</evidence>
<feature type="region of interest" description="Disordered" evidence="1">
    <location>
        <begin position="305"/>
        <end position="356"/>
    </location>
</feature>
<evidence type="ECO:0000256" key="1">
    <source>
        <dbReference type="SAM" id="MobiDB-lite"/>
    </source>
</evidence>
<dbReference type="EMBL" id="JAAAHW010000385">
    <property type="protein sequence ID" value="KAG0003055.1"/>
    <property type="molecule type" value="Genomic_DNA"/>
</dbReference>